<protein>
    <submittedName>
        <fullName evidence="3">PEP-CTERM sorting domain-containing protein</fullName>
    </submittedName>
</protein>
<reference evidence="3 4" key="1">
    <citation type="submission" date="2023-09" db="EMBL/GenBank/DDBJ databases">
        <title>Thioclava shenzhenensis sp. nov., a multidrug resistant bacteria-antagonizing species isolated from coastal seawater.</title>
        <authorList>
            <person name="Long M."/>
        </authorList>
    </citation>
    <scope>NUCLEOTIDE SEQUENCE [LARGE SCALE GENOMIC DNA]</scope>
    <source>
        <strain evidence="3 4">FTW29</strain>
        <plasmid evidence="3 4">unnamed2</plasmid>
    </source>
</reference>
<dbReference type="InterPro" id="IPR013424">
    <property type="entry name" value="Ice-binding_C"/>
</dbReference>
<geneLocation type="plasmid" evidence="3 4">
    <name>unnamed2</name>
</geneLocation>
<name>A0ABZ1E6C6_9RHOB</name>
<keyword evidence="1" id="KW-0812">Transmembrane</keyword>
<dbReference type="RefSeq" id="WP_330629532.1">
    <property type="nucleotide sequence ID" value="NZ_CP135445.1"/>
</dbReference>
<dbReference type="EMBL" id="CP135445">
    <property type="protein sequence ID" value="WRY35787.1"/>
    <property type="molecule type" value="Genomic_DNA"/>
</dbReference>
<gene>
    <name evidence="3" type="ORF">RPE78_16325</name>
</gene>
<feature type="chain" id="PRO_5046802603" evidence="2">
    <location>
        <begin position="24"/>
        <end position="159"/>
    </location>
</feature>
<organism evidence="3 4">
    <name type="scientific">Thioclava litoralis</name>
    <dbReference type="NCBI Taxonomy" id="3076557"/>
    <lineage>
        <taxon>Bacteria</taxon>
        <taxon>Pseudomonadati</taxon>
        <taxon>Pseudomonadota</taxon>
        <taxon>Alphaproteobacteria</taxon>
        <taxon>Rhodobacterales</taxon>
        <taxon>Paracoccaceae</taxon>
        <taxon>Thioclava</taxon>
    </lineage>
</organism>
<feature type="transmembrane region" description="Helical" evidence="1">
    <location>
        <begin position="132"/>
        <end position="152"/>
    </location>
</feature>
<keyword evidence="1" id="KW-0472">Membrane</keyword>
<proteinExistence type="predicted"/>
<keyword evidence="3" id="KW-0614">Plasmid</keyword>
<dbReference type="Proteomes" id="UP001623290">
    <property type="component" value="Plasmid unnamed2"/>
</dbReference>
<evidence type="ECO:0000313" key="4">
    <source>
        <dbReference type="Proteomes" id="UP001623290"/>
    </source>
</evidence>
<keyword evidence="2" id="KW-0732">Signal</keyword>
<keyword evidence="4" id="KW-1185">Reference proteome</keyword>
<evidence type="ECO:0000313" key="3">
    <source>
        <dbReference type="EMBL" id="WRY35787.1"/>
    </source>
</evidence>
<accession>A0ABZ1E6C6</accession>
<evidence type="ECO:0000256" key="2">
    <source>
        <dbReference type="SAM" id="SignalP"/>
    </source>
</evidence>
<sequence length="159" mass="16011">MTFLKTAAIAAAVSLGAGFAANAAVIGPYSGVSTGLSVPGLGVYQSFSFSFEVAESGTYLFDIDAPDSAGSILYSINTDGSFDMETAAHGSSFTYDLSADSNPSGYDYSMTVAFLSTSSAPVTVTISDVPAVPVPAALPLLAGALGLGGFVARRRKKAA</sequence>
<dbReference type="NCBIfam" id="TIGR02595">
    <property type="entry name" value="PEP_CTERM"/>
    <property type="match status" value="1"/>
</dbReference>
<feature type="signal peptide" evidence="2">
    <location>
        <begin position="1"/>
        <end position="23"/>
    </location>
</feature>
<evidence type="ECO:0000256" key="1">
    <source>
        <dbReference type="SAM" id="Phobius"/>
    </source>
</evidence>
<keyword evidence="1" id="KW-1133">Transmembrane helix</keyword>